<dbReference type="GO" id="GO:0006457">
    <property type="term" value="P:protein folding"/>
    <property type="evidence" value="ECO:0007669"/>
    <property type="project" value="TreeGrafter"/>
</dbReference>
<evidence type="ECO:0000313" key="3">
    <source>
        <dbReference type="Proteomes" id="UP001280121"/>
    </source>
</evidence>
<dbReference type="AlphaFoldDB" id="A0AAD9TD70"/>
<dbReference type="Gene3D" id="3.40.30.10">
    <property type="entry name" value="Glutaredoxin"/>
    <property type="match status" value="3"/>
</dbReference>
<gene>
    <name evidence="2" type="ORF">Ddye_028772</name>
</gene>
<dbReference type="SUPFAM" id="SSF52833">
    <property type="entry name" value="Thioredoxin-like"/>
    <property type="match status" value="2"/>
</dbReference>
<dbReference type="GO" id="GO:0003756">
    <property type="term" value="F:protein disulfide isomerase activity"/>
    <property type="evidence" value="ECO:0007669"/>
    <property type="project" value="TreeGrafter"/>
</dbReference>
<organism evidence="2 3">
    <name type="scientific">Dipteronia dyeriana</name>
    <dbReference type="NCBI Taxonomy" id="168575"/>
    <lineage>
        <taxon>Eukaryota</taxon>
        <taxon>Viridiplantae</taxon>
        <taxon>Streptophyta</taxon>
        <taxon>Embryophyta</taxon>
        <taxon>Tracheophyta</taxon>
        <taxon>Spermatophyta</taxon>
        <taxon>Magnoliopsida</taxon>
        <taxon>eudicotyledons</taxon>
        <taxon>Gunneridae</taxon>
        <taxon>Pentapetalae</taxon>
        <taxon>rosids</taxon>
        <taxon>malvids</taxon>
        <taxon>Sapindales</taxon>
        <taxon>Sapindaceae</taxon>
        <taxon>Hippocastanoideae</taxon>
        <taxon>Acereae</taxon>
        <taxon>Dipteronia</taxon>
    </lineage>
</organism>
<comment type="caution">
    <text evidence="2">The sequence shown here is derived from an EMBL/GenBank/DDBJ whole genome shotgun (WGS) entry which is preliminary data.</text>
</comment>
<dbReference type="PANTHER" id="PTHR18929:SF214">
    <property type="entry name" value="THIOREDOXIN DOMAIN-CONTAINING PROTEIN"/>
    <property type="match status" value="1"/>
</dbReference>
<comment type="similarity">
    <text evidence="1">Belongs to the protein disulfide isomerase family.</text>
</comment>
<dbReference type="PANTHER" id="PTHR18929">
    <property type="entry name" value="PROTEIN DISULFIDE ISOMERASE"/>
    <property type="match status" value="1"/>
</dbReference>
<name>A0AAD9TD70_9ROSI</name>
<dbReference type="Pfam" id="PF13848">
    <property type="entry name" value="Thioredoxin_6"/>
    <property type="match status" value="1"/>
</dbReference>
<reference evidence="2" key="1">
    <citation type="journal article" date="2023" name="Plant J.">
        <title>Genome sequences and population genomics provide insights into the demographic history, inbreeding, and mutation load of two 'living fossil' tree species of Dipteronia.</title>
        <authorList>
            <person name="Feng Y."/>
            <person name="Comes H.P."/>
            <person name="Chen J."/>
            <person name="Zhu S."/>
            <person name="Lu R."/>
            <person name="Zhang X."/>
            <person name="Li P."/>
            <person name="Qiu J."/>
            <person name="Olsen K.M."/>
            <person name="Qiu Y."/>
        </authorList>
    </citation>
    <scope>NUCLEOTIDE SEQUENCE</scope>
    <source>
        <strain evidence="2">KIB01</strain>
    </source>
</reference>
<dbReference type="Proteomes" id="UP001280121">
    <property type="component" value="Unassembled WGS sequence"/>
</dbReference>
<accession>A0AAD9TD70</accession>
<evidence type="ECO:0000313" key="2">
    <source>
        <dbReference type="EMBL" id="KAK2633980.1"/>
    </source>
</evidence>
<dbReference type="GO" id="GO:0005783">
    <property type="term" value="C:endoplasmic reticulum"/>
    <property type="evidence" value="ECO:0007669"/>
    <property type="project" value="TreeGrafter"/>
</dbReference>
<dbReference type="InterPro" id="IPR036249">
    <property type="entry name" value="Thioredoxin-like_sf"/>
</dbReference>
<dbReference type="EMBL" id="JANJYI010000009">
    <property type="protein sequence ID" value="KAK2633980.1"/>
    <property type="molecule type" value="Genomic_DNA"/>
</dbReference>
<proteinExistence type="inferred from homology"/>
<sequence length="318" mass="36530">MFYAPSCYRFLIWRQGPDFAAAAKLLKGTPVFARVDASVERELKMKYHIPPYPTMHFFVDGVKKYHYSFDIVMKLVTSDAIMDWVKRKMTIGIYNITTIPEAMHIRGTESVFVLGILDSLEGSDSEELAAASKLHSDINFYQSDIAYVELVFFVNLQIKHGEFTRTAIADYISKRKDPPVITFTYKVAASIFENPMKQLWLYTSKNCSQVLCTFEVAARALVGKFLFVQVYVDNENWRKQHAYKFNDAKDAPIIVAYDRCNRMKDKFNGELAVDNIKSFAEDFLKYELLGQLDPASETVVKLPSYSNTSHQLQLTYVN</sequence>
<evidence type="ECO:0008006" key="4">
    <source>
        <dbReference type="Google" id="ProtNLM"/>
    </source>
</evidence>
<dbReference type="GO" id="GO:0034976">
    <property type="term" value="P:response to endoplasmic reticulum stress"/>
    <property type="evidence" value="ECO:0007669"/>
    <property type="project" value="TreeGrafter"/>
</dbReference>
<protein>
    <recommendedName>
        <fullName evidence="4">Thioredoxin domain-containing protein</fullName>
    </recommendedName>
</protein>
<evidence type="ECO:0000256" key="1">
    <source>
        <dbReference type="ARBA" id="ARBA00006347"/>
    </source>
</evidence>
<keyword evidence="3" id="KW-1185">Reference proteome</keyword>